<dbReference type="Pfam" id="PF10835">
    <property type="entry name" value="DUF2573"/>
    <property type="match status" value="1"/>
</dbReference>
<gene>
    <name evidence="1" type="ORF">CUU66_17530</name>
</gene>
<evidence type="ECO:0000313" key="2">
    <source>
        <dbReference type="Proteomes" id="UP000234748"/>
    </source>
</evidence>
<comment type="caution">
    <text evidence="1">The sequence shown here is derived from an EMBL/GenBank/DDBJ whole genome shotgun (WGS) entry which is preliminary data.</text>
</comment>
<dbReference type="EMBL" id="PGUY01000055">
    <property type="protein sequence ID" value="PLT28618.1"/>
    <property type="molecule type" value="Genomic_DNA"/>
</dbReference>
<protein>
    <submittedName>
        <fullName evidence="1">DUF2573 domain-containing protein</fullName>
    </submittedName>
</protein>
<keyword evidence="2" id="KW-1185">Reference proteome</keyword>
<dbReference type="InterPro" id="IPR020393">
    <property type="entry name" value="Uncharacterised_YusU"/>
</dbReference>
<dbReference type="OrthoDB" id="2619783at2"/>
<evidence type="ECO:0000313" key="1">
    <source>
        <dbReference type="EMBL" id="PLT28618.1"/>
    </source>
</evidence>
<sequence>MNADFEKQLEALLTKYTELLLGTEDPDLQQKVKQWALYTHISKSMPALTKHWNELYPDGKQQMISIISEIKSVNESYRSQKKSSKTEET</sequence>
<proteinExistence type="predicted"/>
<organism evidence="1 2">
    <name type="scientific">Peribacillus deserti</name>
    <dbReference type="NCBI Taxonomy" id="673318"/>
    <lineage>
        <taxon>Bacteria</taxon>
        <taxon>Bacillati</taxon>
        <taxon>Bacillota</taxon>
        <taxon>Bacilli</taxon>
        <taxon>Bacillales</taxon>
        <taxon>Bacillaceae</taxon>
        <taxon>Peribacillus</taxon>
    </lineage>
</organism>
<dbReference type="RefSeq" id="WP_101644523.1">
    <property type="nucleotide sequence ID" value="NZ_PGUY01000055.1"/>
</dbReference>
<name>A0A2N5M2M3_9BACI</name>
<dbReference type="Proteomes" id="UP000234748">
    <property type="component" value="Unassembled WGS sequence"/>
</dbReference>
<reference evidence="1 2" key="1">
    <citation type="submission" date="2017-11" db="EMBL/GenBank/DDBJ databases">
        <title>Comparitive Functional Genomics of Dry Heat Resistant strains isolated from the Viking Spacecraft.</title>
        <authorList>
            <person name="Seuylemezian A."/>
            <person name="Cooper K."/>
            <person name="Vaishampayan P."/>
        </authorList>
    </citation>
    <scope>NUCLEOTIDE SEQUENCE [LARGE SCALE GENOMIC DNA]</scope>
    <source>
        <strain evidence="1 2">V1-29</strain>
    </source>
</reference>
<accession>A0A2N5M2M3</accession>
<dbReference type="AlphaFoldDB" id="A0A2N5M2M3"/>